<accession>A0ABP9Q371</accession>
<evidence type="ECO:0000313" key="4">
    <source>
        <dbReference type="Proteomes" id="UP001500221"/>
    </source>
</evidence>
<dbReference type="EMBL" id="BAABKG010000007">
    <property type="protein sequence ID" value="GAA5156305.1"/>
    <property type="molecule type" value="Genomic_DNA"/>
</dbReference>
<organism evidence="3 4">
    <name type="scientific">Nocardioides marinquilinus</name>
    <dbReference type="NCBI Taxonomy" id="1210400"/>
    <lineage>
        <taxon>Bacteria</taxon>
        <taxon>Bacillati</taxon>
        <taxon>Actinomycetota</taxon>
        <taxon>Actinomycetes</taxon>
        <taxon>Propionibacteriales</taxon>
        <taxon>Nocardioidaceae</taxon>
        <taxon>Nocardioides</taxon>
    </lineage>
</organism>
<evidence type="ECO:0000256" key="2">
    <source>
        <dbReference type="SAM" id="SignalP"/>
    </source>
</evidence>
<proteinExistence type="predicted"/>
<feature type="compositionally biased region" description="Low complexity" evidence="1">
    <location>
        <begin position="48"/>
        <end position="65"/>
    </location>
</feature>
<feature type="region of interest" description="Disordered" evidence="1">
    <location>
        <begin position="28"/>
        <end position="81"/>
    </location>
</feature>
<dbReference type="SUPFAM" id="SSF82171">
    <property type="entry name" value="DPP6 N-terminal domain-like"/>
    <property type="match status" value="1"/>
</dbReference>
<evidence type="ECO:0008006" key="5">
    <source>
        <dbReference type="Google" id="ProtNLM"/>
    </source>
</evidence>
<name>A0ABP9Q371_9ACTN</name>
<keyword evidence="2" id="KW-0732">Signal</keyword>
<gene>
    <name evidence="3" type="ORF">GCM10023340_43760</name>
</gene>
<evidence type="ECO:0000313" key="3">
    <source>
        <dbReference type="EMBL" id="GAA5156305.1"/>
    </source>
</evidence>
<comment type="caution">
    <text evidence="3">The sequence shown here is derived from an EMBL/GenBank/DDBJ whole genome shotgun (WGS) entry which is preliminary data.</text>
</comment>
<feature type="signal peptide" evidence="2">
    <location>
        <begin position="1"/>
        <end position="30"/>
    </location>
</feature>
<reference evidence="4" key="1">
    <citation type="journal article" date="2019" name="Int. J. Syst. Evol. Microbiol.">
        <title>The Global Catalogue of Microorganisms (GCM) 10K type strain sequencing project: providing services to taxonomists for standard genome sequencing and annotation.</title>
        <authorList>
            <consortium name="The Broad Institute Genomics Platform"/>
            <consortium name="The Broad Institute Genome Sequencing Center for Infectious Disease"/>
            <person name="Wu L."/>
            <person name="Ma J."/>
        </authorList>
    </citation>
    <scope>NUCLEOTIDE SEQUENCE [LARGE SCALE GENOMIC DNA]</scope>
    <source>
        <strain evidence="4">JCM 18459</strain>
    </source>
</reference>
<dbReference type="Proteomes" id="UP001500221">
    <property type="component" value="Unassembled WGS sequence"/>
</dbReference>
<evidence type="ECO:0000256" key="1">
    <source>
        <dbReference type="SAM" id="MobiDB-lite"/>
    </source>
</evidence>
<feature type="chain" id="PRO_5046221181" description="WD40 repeat domain-containing protein" evidence="2">
    <location>
        <begin position="31"/>
        <end position="387"/>
    </location>
</feature>
<dbReference type="RefSeq" id="WP_345464070.1">
    <property type="nucleotide sequence ID" value="NZ_BAABKG010000007.1"/>
</dbReference>
<sequence length="387" mass="40751">MNTLPRLSRSALATAAGALLLVGGTAGSTAAPVPPPESAAATDAVGKAPATPSTPSTRSTSAPTSLDVTALPRGPRPDLTYAVDRHPVFGDGDFHLVRGRSGERRPLPEGPLGDFVHYPGSGHTVLSYGTEAGAVVELVGRDGRMIEQQRGLDGYGLATTPSGDIVGWQQDDGRVRVLERGARRALELAPVRRGASLGALWGRGTCKEQAPEGGGCTAFLNTADDRRVWLTSSHGIVDTVPRVHRVVDVGPGGRLLGLVEKRGDHRGCWGVVTPRRVAWRTCERELVAFSPDGRHVAGVAGSRYWATTRGVTILDAAGATVADWRLGRGANRLVGQLVWEDAEHLLAVVSQGDTFAIVRFGVDGTAELAGPTIDVPDRYSPFRLPLA</sequence>
<keyword evidence="4" id="KW-1185">Reference proteome</keyword>
<protein>
    <recommendedName>
        <fullName evidence="5">WD40 repeat domain-containing protein</fullName>
    </recommendedName>
</protein>